<dbReference type="Gene3D" id="3.90.230.10">
    <property type="entry name" value="Creatinase/methionine aminopeptidase superfamily"/>
    <property type="match status" value="1"/>
</dbReference>
<reference evidence="3 4" key="1">
    <citation type="submission" date="2021-04" db="EMBL/GenBank/DDBJ databases">
        <title>Draft genome sequence of Paenibacillus cisolokensis, LC2-13A.</title>
        <authorList>
            <person name="Uke A."/>
            <person name="Chhe C."/>
            <person name="Baramee S."/>
            <person name="Kosugi A."/>
        </authorList>
    </citation>
    <scope>NUCLEOTIDE SEQUENCE [LARGE SCALE GENOMIC DNA]</scope>
    <source>
        <strain evidence="3 4">LC2-13A</strain>
    </source>
</reference>
<dbReference type="InterPro" id="IPR000994">
    <property type="entry name" value="Pept_M24"/>
</dbReference>
<dbReference type="RefSeq" id="WP_213529310.1">
    <property type="nucleotide sequence ID" value="NZ_BOVJ01000106.1"/>
</dbReference>
<protein>
    <submittedName>
        <fullName evidence="3">Peptidase M24</fullName>
    </submittedName>
</protein>
<dbReference type="Pfam" id="PF00557">
    <property type="entry name" value="Peptidase_M24"/>
    <property type="match status" value="1"/>
</dbReference>
<evidence type="ECO:0000259" key="2">
    <source>
        <dbReference type="Pfam" id="PF01321"/>
    </source>
</evidence>
<name>A0ABQ4N993_9BACL</name>
<dbReference type="PANTHER" id="PTHR46112:SF2">
    <property type="entry name" value="XAA-PRO AMINOPEPTIDASE P-RELATED"/>
    <property type="match status" value="1"/>
</dbReference>
<evidence type="ECO:0000259" key="1">
    <source>
        <dbReference type="Pfam" id="PF00557"/>
    </source>
</evidence>
<evidence type="ECO:0000313" key="3">
    <source>
        <dbReference type="EMBL" id="GIQ64760.1"/>
    </source>
</evidence>
<dbReference type="EMBL" id="BOVJ01000106">
    <property type="protein sequence ID" value="GIQ64760.1"/>
    <property type="molecule type" value="Genomic_DNA"/>
</dbReference>
<feature type="domain" description="Peptidase M24" evidence="1">
    <location>
        <begin position="159"/>
        <end position="393"/>
    </location>
</feature>
<evidence type="ECO:0000313" key="4">
    <source>
        <dbReference type="Proteomes" id="UP000680304"/>
    </source>
</evidence>
<dbReference type="PANTHER" id="PTHR46112">
    <property type="entry name" value="AMINOPEPTIDASE"/>
    <property type="match status" value="1"/>
</dbReference>
<dbReference type="Pfam" id="PF01321">
    <property type="entry name" value="Creatinase_N"/>
    <property type="match status" value="1"/>
</dbReference>
<gene>
    <name evidence="3" type="ORF">PACILC2_33280</name>
</gene>
<dbReference type="InterPro" id="IPR029149">
    <property type="entry name" value="Creatin/AminoP/Spt16_N"/>
</dbReference>
<dbReference type="Proteomes" id="UP000680304">
    <property type="component" value="Unassembled WGS sequence"/>
</dbReference>
<accession>A0ABQ4N993</accession>
<dbReference type="InterPro" id="IPR036005">
    <property type="entry name" value="Creatinase/aminopeptidase-like"/>
</dbReference>
<dbReference type="Gene3D" id="3.40.350.10">
    <property type="entry name" value="Creatinase/prolidase N-terminal domain"/>
    <property type="match status" value="1"/>
</dbReference>
<organism evidence="3 4">
    <name type="scientific">Paenibacillus cisolokensis</name>
    <dbReference type="NCBI Taxonomy" id="1658519"/>
    <lineage>
        <taxon>Bacteria</taxon>
        <taxon>Bacillati</taxon>
        <taxon>Bacillota</taxon>
        <taxon>Bacilli</taxon>
        <taxon>Bacillales</taxon>
        <taxon>Paenibacillaceae</taxon>
        <taxon>Paenibacillus</taxon>
    </lineage>
</organism>
<feature type="domain" description="Creatinase N-terminal" evidence="2">
    <location>
        <begin position="16"/>
        <end position="151"/>
    </location>
</feature>
<comment type="caution">
    <text evidence="3">The sequence shown here is derived from an EMBL/GenBank/DDBJ whole genome shotgun (WGS) entry which is preliminary data.</text>
</comment>
<dbReference type="CDD" id="cd01066">
    <property type="entry name" value="APP_MetAP"/>
    <property type="match status" value="1"/>
</dbReference>
<sequence>MIEDQYRIPREEVHGRIVRLQQALRREGYDGLLLTQNVDILYATGSMQTGYAVIPAEGEAVFYVRRSLTRAARESAVRTAPLGSLRGFRAALERDCPQLFAAGGGRTLAADLDTMPAQTYLRLLEALRSGEAASAPTLADGSALVRRVRAVKTPWEIARIERAARIVSDALTEALNDLREGVTELAWMARLEYELRIRGHIGMMRVRGYNQEIVTGMVGSGAAAAEPSAFDGPAGGRGLGPAAAQGVSGKTFARDEPILIDIGCCVDGYVIDQTRTAVIGALPDDLAEAYKRSEAILQAARRRMVPGVRCSALYQEALRLADESGWPEHFMGFGADRVKFLGHGIGLEVGEWPVLANGFDDPLEPGMTVAVEPKFAFPGRGVVGVEDTYLVTEGGPRPLTCYPEGLIVLP</sequence>
<dbReference type="InterPro" id="IPR000587">
    <property type="entry name" value="Creatinase_N"/>
</dbReference>
<dbReference type="InterPro" id="IPR050659">
    <property type="entry name" value="Peptidase_M24B"/>
</dbReference>
<dbReference type="SUPFAM" id="SSF55920">
    <property type="entry name" value="Creatinase/aminopeptidase"/>
    <property type="match status" value="1"/>
</dbReference>
<dbReference type="SUPFAM" id="SSF53092">
    <property type="entry name" value="Creatinase/prolidase N-terminal domain"/>
    <property type="match status" value="1"/>
</dbReference>
<keyword evidence="4" id="KW-1185">Reference proteome</keyword>
<proteinExistence type="predicted"/>